<dbReference type="Proteomes" id="UP001054945">
    <property type="component" value="Unassembled WGS sequence"/>
</dbReference>
<sequence length="330" mass="37440">MRCFFFSRRRHVAPSEEGPPLQLPLPEGPEEPHLRPPHHEPPQESEAQDRMELQEAEDPPQEDPAGEEDRRGVVRGDLHGQEMGRHSERRQGGGVYGNSRDDPQRSLEFEDAVGDAEKFVQGRWNGCNRNCSVSITTAQKAALTNIRLLRRCRLLRYRPGEGKAPKSLVDAWNKYRESPETEETIHFRPDRYSHDSLFLIMEMEYCGQSFLNQCNGESTVMYQERKFSFLIPKQHQIALRSPNKIGILSRSIILRHPLRAVASAANRKCTGSVGVCLGIRTPRPTPGQLAVPSHIAGSPLLLHPPVEVVHPHLQCARLPHRLHHVPHTDR</sequence>
<dbReference type="Gene3D" id="3.30.200.20">
    <property type="entry name" value="Phosphorylase Kinase, domain 1"/>
    <property type="match status" value="1"/>
</dbReference>
<feature type="region of interest" description="Disordered" evidence="1">
    <location>
        <begin position="1"/>
        <end position="105"/>
    </location>
</feature>
<reference evidence="2 3" key="1">
    <citation type="submission" date="2021-06" db="EMBL/GenBank/DDBJ databases">
        <title>Caerostris extrusa draft genome.</title>
        <authorList>
            <person name="Kono N."/>
            <person name="Arakawa K."/>
        </authorList>
    </citation>
    <scope>NUCLEOTIDE SEQUENCE [LARGE SCALE GENOMIC DNA]</scope>
</reference>
<comment type="caution">
    <text evidence="2">The sequence shown here is derived from an EMBL/GenBank/DDBJ whole genome shotgun (WGS) entry which is preliminary data.</text>
</comment>
<dbReference type="AlphaFoldDB" id="A0AAV4QXX8"/>
<gene>
    <name evidence="2" type="ORF">CEXT_732451</name>
</gene>
<evidence type="ECO:0000313" key="2">
    <source>
        <dbReference type="EMBL" id="GIY14119.1"/>
    </source>
</evidence>
<keyword evidence="3" id="KW-1185">Reference proteome</keyword>
<evidence type="ECO:0000313" key="3">
    <source>
        <dbReference type="Proteomes" id="UP001054945"/>
    </source>
</evidence>
<feature type="compositionally biased region" description="Acidic residues" evidence="1">
    <location>
        <begin position="54"/>
        <end position="66"/>
    </location>
</feature>
<protein>
    <submittedName>
        <fullName evidence="2">Uncharacterized protein</fullName>
    </submittedName>
</protein>
<organism evidence="2 3">
    <name type="scientific">Caerostris extrusa</name>
    <name type="common">Bark spider</name>
    <name type="synonym">Caerostris bankana</name>
    <dbReference type="NCBI Taxonomy" id="172846"/>
    <lineage>
        <taxon>Eukaryota</taxon>
        <taxon>Metazoa</taxon>
        <taxon>Ecdysozoa</taxon>
        <taxon>Arthropoda</taxon>
        <taxon>Chelicerata</taxon>
        <taxon>Arachnida</taxon>
        <taxon>Araneae</taxon>
        <taxon>Araneomorphae</taxon>
        <taxon>Entelegynae</taxon>
        <taxon>Araneoidea</taxon>
        <taxon>Araneidae</taxon>
        <taxon>Caerostris</taxon>
    </lineage>
</organism>
<name>A0AAV4QXX8_CAEEX</name>
<dbReference type="EMBL" id="BPLR01007051">
    <property type="protein sequence ID" value="GIY14119.1"/>
    <property type="molecule type" value="Genomic_DNA"/>
</dbReference>
<proteinExistence type="predicted"/>
<accession>A0AAV4QXX8</accession>
<evidence type="ECO:0000256" key="1">
    <source>
        <dbReference type="SAM" id="MobiDB-lite"/>
    </source>
</evidence>
<feature type="compositionally biased region" description="Basic and acidic residues" evidence="1">
    <location>
        <begin position="67"/>
        <end position="91"/>
    </location>
</feature>
<feature type="compositionally biased region" description="Basic and acidic residues" evidence="1">
    <location>
        <begin position="30"/>
        <end position="53"/>
    </location>
</feature>